<proteinExistence type="predicted"/>
<keyword evidence="3" id="KW-1185">Reference proteome</keyword>
<name>A0ABW3F8J7_9HYPH</name>
<feature type="transmembrane region" description="Helical" evidence="1">
    <location>
        <begin position="33"/>
        <end position="54"/>
    </location>
</feature>
<dbReference type="EMBL" id="JBHTJV010000002">
    <property type="protein sequence ID" value="MFD0914791.1"/>
    <property type="molecule type" value="Genomic_DNA"/>
</dbReference>
<accession>A0ABW3F8J7</accession>
<dbReference type="Proteomes" id="UP001597101">
    <property type="component" value="Unassembled WGS sequence"/>
</dbReference>
<organism evidence="2 3">
    <name type="scientific">Pseudahrensia aquimaris</name>
    <dbReference type="NCBI Taxonomy" id="744461"/>
    <lineage>
        <taxon>Bacteria</taxon>
        <taxon>Pseudomonadati</taxon>
        <taxon>Pseudomonadota</taxon>
        <taxon>Alphaproteobacteria</taxon>
        <taxon>Hyphomicrobiales</taxon>
        <taxon>Ahrensiaceae</taxon>
        <taxon>Pseudahrensia</taxon>
    </lineage>
</organism>
<gene>
    <name evidence="2" type="ORF">ACFQ14_00050</name>
</gene>
<keyword evidence="1" id="KW-0472">Membrane</keyword>
<protein>
    <recommendedName>
        <fullName evidence="4">DUF4760 domain-containing protein</fullName>
    </recommendedName>
</protein>
<evidence type="ECO:0008006" key="4">
    <source>
        <dbReference type="Google" id="ProtNLM"/>
    </source>
</evidence>
<sequence length="212" mass="24129">MTADRNHQPGEEPQLKLRLLNVSEGRWSVLADFLTVVAVIGAFITAGFAGLEYFERREAMRAERTLKLVDLWEDERHRAAFRDLGSATLVFYRSVDIEDLAYARSNQRARENLERKLFTTVLGRENIRNQFETVTSFFARLSLCLSGNLCEHDVARTFFSSPFASVWNCYAPYIELQRSSVTSNVPGPLENLAVTLQSENARCEAATLAERR</sequence>
<evidence type="ECO:0000313" key="3">
    <source>
        <dbReference type="Proteomes" id="UP001597101"/>
    </source>
</evidence>
<comment type="caution">
    <text evidence="2">The sequence shown here is derived from an EMBL/GenBank/DDBJ whole genome shotgun (WGS) entry which is preliminary data.</text>
</comment>
<keyword evidence="1" id="KW-1133">Transmembrane helix</keyword>
<evidence type="ECO:0000256" key="1">
    <source>
        <dbReference type="SAM" id="Phobius"/>
    </source>
</evidence>
<keyword evidence="1" id="KW-0812">Transmembrane</keyword>
<reference evidence="3" key="1">
    <citation type="journal article" date="2019" name="Int. J. Syst. Evol. Microbiol.">
        <title>The Global Catalogue of Microorganisms (GCM) 10K type strain sequencing project: providing services to taxonomists for standard genome sequencing and annotation.</title>
        <authorList>
            <consortium name="The Broad Institute Genomics Platform"/>
            <consortium name="The Broad Institute Genome Sequencing Center for Infectious Disease"/>
            <person name="Wu L."/>
            <person name="Ma J."/>
        </authorList>
    </citation>
    <scope>NUCLEOTIDE SEQUENCE [LARGE SCALE GENOMIC DNA]</scope>
    <source>
        <strain evidence="3">CCUG 60023</strain>
    </source>
</reference>
<evidence type="ECO:0000313" key="2">
    <source>
        <dbReference type="EMBL" id="MFD0914791.1"/>
    </source>
</evidence>